<accession>G4TZ91</accession>
<dbReference type="AlphaFoldDB" id="G4TZ91"/>
<sequence length="349" mass="37710">MSTILVTGGNGFVAAQVLIAALERDYTVVSTVRTEKKGEETKTALSSRLSPAQLSKLSFAIVPVIEDEHAFDKVLTENKFDAVVHTATPFILSAKDPKEITGPAVGSTKSLFKAINDLAPTVKRVVLTSSFASVVDPAKGWRSGYVYSEKDWNPISWEETHDGDGSHAYYGAKKWAEKAAWEYMEENKPHFDLVALCPPMVFGQVAQYVPSAEALNTSSAALFQMLSPGANADGSIPPHSVALWVNVADLGTAHVLALSAKDASNKRFIIAADGTYNNKAICDVFRSHFPDLASRIPTKVPEGFNEDGTPIGGSYTADNSLSKEVLGLKYQSLEDTMVQFGESVKKFVQ</sequence>
<dbReference type="InterPro" id="IPR001509">
    <property type="entry name" value="Epimerase_deHydtase"/>
</dbReference>
<dbReference type="PANTHER" id="PTHR10366">
    <property type="entry name" value="NAD DEPENDENT EPIMERASE/DEHYDRATASE"/>
    <property type="match status" value="1"/>
</dbReference>
<proteinExistence type="inferred from homology"/>
<dbReference type="Pfam" id="PF01370">
    <property type="entry name" value="Epimerase"/>
    <property type="match status" value="1"/>
</dbReference>
<dbReference type="Gene3D" id="3.40.50.720">
    <property type="entry name" value="NAD(P)-binding Rossmann-like Domain"/>
    <property type="match status" value="1"/>
</dbReference>
<dbReference type="PANTHER" id="PTHR10366:SF564">
    <property type="entry name" value="STEROL-4-ALPHA-CARBOXYLATE 3-DEHYDROGENASE, DECARBOXYLATING"/>
    <property type="match status" value="1"/>
</dbReference>
<name>G4TZ91_SERID</name>
<dbReference type="SMR" id="G4TZ91"/>
<dbReference type="OrthoDB" id="2735536at2759"/>
<reference evidence="4 5" key="1">
    <citation type="journal article" date="2011" name="PLoS Pathog.">
        <title>Endophytic Life Strategies Decoded by Genome and Transcriptome Analyses of the Mutualistic Root Symbiont Piriformospora indica.</title>
        <authorList>
            <person name="Zuccaro A."/>
            <person name="Lahrmann U."/>
            <person name="Guldener U."/>
            <person name="Langen G."/>
            <person name="Pfiffi S."/>
            <person name="Biedenkopf D."/>
            <person name="Wong P."/>
            <person name="Samans B."/>
            <person name="Grimm C."/>
            <person name="Basiewicz M."/>
            <person name="Murat C."/>
            <person name="Martin F."/>
            <person name="Kogel K.H."/>
        </authorList>
    </citation>
    <scope>NUCLEOTIDE SEQUENCE [LARGE SCALE GENOMIC DNA]</scope>
    <source>
        <strain evidence="4 5">DSM 11827</strain>
    </source>
</reference>
<comment type="caution">
    <text evidence="4">The sequence shown here is derived from an EMBL/GenBank/DDBJ whole genome shotgun (WGS) entry which is preliminary data.</text>
</comment>
<evidence type="ECO:0000313" key="5">
    <source>
        <dbReference type="Proteomes" id="UP000007148"/>
    </source>
</evidence>
<dbReference type="FunCoup" id="G4TZ91">
    <property type="interactions" value="48"/>
</dbReference>
<dbReference type="InterPro" id="IPR050425">
    <property type="entry name" value="NAD(P)_dehydrat-like"/>
</dbReference>
<gene>
    <name evidence="4" type="ORF">PIIN_10625</name>
</gene>
<comment type="similarity">
    <text evidence="2">Belongs to the NAD(P)-dependent epimerase/dehydratase family. Dihydroflavonol-4-reductase subfamily.</text>
</comment>
<protein>
    <submittedName>
        <fullName evidence="4">Related to aldehyde reductase II</fullName>
    </submittedName>
</protein>
<dbReference type="InterPro" id="IPR036291">
    <property type="entry name" value="NAD(P)-bd_dom_sf"/>
</dbReference>
<keyword evidence="1" id="KW-0560">Oxidoreductase</keyword>
<dbReference type="SUPFAM" id="SSF51735">
    <property type="entry name" value="NAD(P)-binding Rossmann-fold domains"/>
    <property type="match status" value="1"/>
</dbReference>
<evidence type="ECO:0000313" key="4">
    <source>
        <dbReference type="EMBL" id="CCA76634.1"/>
    </source>
</evidence>
<dbReference type="OMA" id="WEYMEEN"/>
<dbReference type="InParanoid" id="G4TZ91"/>
<dbReference type="eggNOG" id="KOG1502">
    <property type="taxonomic scope" value="Eukaryota"/>
</dbReference>
<dbReference type="GO" id="GO:0016616">
    <property type="term" value="F:oxidoreductase activity, acting on the CH-OH group of donors, NAD or NADP as acceptor"/>
    <property type="evidence" value="ECO:0007669"/>
    <property type="project" value="TreeGrafter"/>
</dbReference>
<dbReference type="Proteomes" id="UP000007148">
    <property type="component" value="Unassembled WGS sequence"/>
</dbReference>
<keyword evidence="5" id="KW-1185">Reference proteome</keyword>
<organism evidence="4 5">
    <name type="scientific">Serendipita indica (strain DSM 11827)</name>
    <name type="common">Root endophyte fungus</name>
    <name type="synonym">Piriformospora indica</name>
    <dbReference type="NCBI Taxonomy" id="1109443"/>
    <lineage>
        <taxon>Eukaryota</taxon>
        <taxon>Fungi</taxon>
        <taxon>Dikarya</taxon>
        <taxon>Basidiomycota</taxon>
        <taxon>Agaricomycotina</taxon>
        <taxon>Agaricomycetes</taxon>
        <taxon>Sebacinales</taxon>
        <taxon>Serendipitaceae</taxon>
        <taxon>Serendipita</taxon>
    </lineage>
</organism>
<evidence type="ECO:0000256" key="2">
    <source>
        <dbReference type="ARBA" id="ARBA00023445"/>
    </source>
</evidence>
<feature type="domain" description="NAD-dependent epimerase/dehydratase" evidence="3">
    <location>
        <begin position="4"/>
        <end position="268"/>
    </location>
</feature>
<dbReference type="EMBL" id="CAFZ01000882">
    <property type="protein sequence ID" value="CCA76634.1"/>
    <property type="molecule type" value="Genomic_DNA"/>
</dbReference>
<evidence type="ECO:0000259" key="3">
    <source>
        <dbReference type="Pfam" id="PF01370"/>
    </source>
</evidence>
<dbReference type="HOGENOM" id="CLU_007383_9_2_1"/>
<evidence type="ECO:0000256" key="1">
    <source>
        <dbReference type="ARBA" id="ARBA00023002"/>
    </source>
</evidence>
<dbReference type="STRING" id="1109443.G4TZ91"/>